<dbReference type="KEGG" id="bde:BDP_0584"/>
<reference evidence="2 3" key="1">
    <citation type="journal article" date="2009" name="PLoS Genet.">
        <title>The Bifidobacterium dentium Bd1 genome sequence reflects its genetic adaptation to the human oral cavity.</title>
        <authorList>
            <person name="Ventura M."/>
            <person name="Turroni F."/>
            <person name="Zomer A."/>
            <person name="Foroni E."/>
            <person name="Giubellini V."/>
            <person name="Bottacini F."/>
            <person name="Canchaya C."/>
            <person name="Claesson M.J."/>
            <person name="He F."/>
            <person name="Mantzourani M."/>
            <person name="Mulas L."/>
            <person name="Ferrarini A."/>
            <person name="Gao B."/>
            <person name="Delledonne M."/>
            <person name="Henrissat B."/>
            <person name="Coutinho P."/>
            <person name="Oggioni M."/>
            <person name="Gupta R.S."/>
            <person name="Zhang Z."/>
            <person name="Beighton D."/>
            <person name="Fitzgerald G.F."/>
            <person name="O'Toole P.W."/>
            <person name="van Sinderen D."/>
        </authorList>
    </citation>
    <scope>NUCLEOTIDE SEQUENCE [LARGE SCALE GENOMIC DNA]</scope>
    <source>
        <strain evidence="3">ATCC 27534 / DSM 20436 / JCM 1195 / Bd1</strain>
    </source>
</reference>
<dbReference type="Gene3D" id="1.10.10.10">
    <property type="entry name" value="Winged helix-like DNA-binding domain superfamily/Winged helix DNA-binding domain"/>
    <property type="match status" value="1"/>
</dbReference>
<dbReference type="Pfam" id="PF12728">
    <property type="entry name" value="HTH_17"/>
    <property type="match status" value="1"/>
</dbReference>
<dbReference type="RefSeq" id="WP_003837122.1">
    <property type="nucleotide sequence ID" value="NC_013714.1"/>
</dbReference>
<name>D2Q8W5_BIFDB</name>
<gene>
    <name evidence="2" type="ordered locus">BDP_0584</name>
</gene>
<dbReference type="HOGENOM" id="CLU_140176_9_5_11"/>
<evidence type="ECO:0000313" key="3">
    <source>
        <dbReference type="Proteomes" id="UP000008693"/>
    </source>
</evidence>
<evidence type="ECO:0000313" key="2">
    <source>
        <dbReference type="EMBL" id="ADB09251.1"/>
    </source>
</evidence>
<accession>D2Q8W5</accession>
<sequence>MTRIAMLTTAQTAERLGVSERTLKRWRGDIPVFGPPPIRLGGRVMYAEADVNGWLLRQRGKGRDGDAKKTDR</sequence>
<evidence type="ECO:0000259" key="1">
    <source>
        <dbReference type="Pfam" id="PF12728"/>
    </source>
</evidence>
<dbReference type="GeneID" id="97501757"/>
<protein>
    <recommendedName>
        <fullName evidence="1">Helix-turn-helix domain-containing protein</fullName>
    </recommendedName>
</protein>
<proteinExistence type="predicted"/>
<dbReference type="eggNOG" id="ENOG50321NA">
    <property type="taxonomic scope" value="Bacteria"/>
</dbReference>
<dbReference type="AlphaFoldDB" id="D2Q8W5"/>
<dbReference type="Proteomes" id="UP000008693">
    <property type="component" value="Chromosome"/>
</dbReference>
<dbReference type="EMBL" id="CP001750">
    <property type="protein sequence ID" value="ADB09251.1"/>
    <property type="molecule type" value="Genomic_DNA"/>
</dbReference>
<feature type="domain" description="Helix-turn-helix" evidence="1">
    <location>
        <begin position="6"/>
        <end position="59"/>
    </location>
</feature>
<organism evidence="2 3">
    <name type="scientific">Bifidobacterium dentium (strain ATCC 27534 / DSM 20436 / JCM 1195 / Bd1)</name>
    <dbReference type="NCBI Taxonomy" id="401473"/>
    <lineage>
        <taxon>Bacteria</taxon>
        <taxon>Bacillati</taxon>
        <taxon>Actinomycetota</taxon>
        <taxon>Actinomycetes</taxon>
        <taxon>Bifidobacteriales</taxon>
        <taxon>Bifidobacteriaceae</taxon>
        <taxon>Bifidobacterium</taxon>
    </lineage>
</organism>
<dbReference type="STRING" id="401473.BDP_0584"/>
<dbReference type="SUPFAM" id="SSF46955">
    <property type="entry name" value="Putative DNA-binding domain"/>
    <property type="match status" value="1"/>
</dbReference>
<dbReference type="InterPro" id="IPR036388">
    <property type="entry name" value="WH-like_DNA-bd_sf"/>
</dbReference>
<keyword evidence="3" id="KW-1185">Reference proteome</keyword>
<dbReference type="InterPro" id="IPR009061">
    <property type="entry name" value="DNA-bd_dom_put_sf"/>
</dbReference>
<dbReference type="InterPro" id="IPR041657">
    <property type="entry name" value="HTH_17"/>
</dbReference>